<feature type="signal peptide" evidence="1">
    <location>
        <begin position="1"/>
        <end position="28"/>
    </location>
</feature>
<evidence type="ECO:0000313" key="3">
    <source>
        <dbReference type="Proteomes" id="UP001201549"/>
    </source>
</evidence>
<sequence length="144" mass="15331">MTRIGLLTPSKHVVIRAAMFTLMASGLAACSSVTSVAPTASVAEPFQLTANIDSFAAAHTSEQLELALANDVNIANVSVDASVVYQGYLPKPFVFSCDCCPDGPPVTTYQFIETGIRFVPLTGETERLGYWQVISMNAADVPLE</sequence>
<dbReference type="EMBL" id="JAKOGG010000023">
    <property type="protein sequence ID" value="MCS4558598.1"/>
    <property type="molecule type" value="Genomic_DNA"/>
</dbReference>
<keyword evidence="3" id="KW-1185">Reference proteome</keyword>
<evidence type="ECO:0000256" key="1">
    <source>
        <dbReference type="SAM" id="SignalP"/>
    </source>
</evidence>
<dbReference type="Proteomes" id="UP001201549">
    <property type="component" value="Unassembled WGS sequence"/>
</dbReference>
<gene>
    <name evidence="2" type="ORF">L9G74_19350</name>
</gene>
<feature type="chain" id="PRO_5047411326" description="DUF3299 domain-containing protein" evidence="1">
    <location>
        <begin position="29"/>
        <end position="144"/>
    </location>
</feature>
<organism evidence="2 3">
    <name type="scientific">Shewanella electrica</name>
    <dbReference type="NCBI Taxonomy" id="515560"/>
    <lineage>
        <taxon>Bacteria</taxon>
        <taxon>Pseudomonadati</taxon>
        <taxon>Pseudomonadota</taxon>
        <taxon>Gammaproteobacteria</taxon>
        <taxon>Alteromonadales</taxon>
        <taxon>Shewanellaceae</taxon>
        <taxon>Shewanella</taxon>
    </lineage>
</organism>
<proteinExistence type="predicted"/>
<comment type="caution">
    <text evidence="2">The sequence shown here is derived from an EMBL/GenBank/DDBJ whole genome shotgun (WGS) entry which is preliminary data.</text>
</comment>
<keyword evidence="1" id="KW-0732">Signal</keyword>
<dbReference type="PROSITE" id="PS51257">
    <property type="entry name" value="PROKAR_LIPOPROTEIN"/>
    <property type="match status" value="1"/>
</dbReference>
<evidence type="ECO:0000313" key="2">
    <source>
        <dbReference type="EMBL" id="MCS4558598.1"/>
    </source>
</evidence>
<reference evidence="3" key="1">
    <citation type="submission" date="2023-07" db="EMBL/GenBank/DDBJ databases">
        <title>Shewanella mangrovi sp. nov., an acetaldehyde- degrading bacterium isolated from mangrove sediment.</title>
        <authorList>
            <person name="Liu Y."/>
        </authorList>
    </citation>
    <scope>NUCLEOTIDE SEQUENCE [LARGE SCALE GENOMIC DNA]</scope>
    <source>
        <strain evidence="3">C32</strain>
    </source>
</reference>
<name>A0ABT2FQH7_9GAMM</name>
<dbReference type="RefSeq" id="WP_238898414.1">
    <property type="nucleotide sequence ID" value="NZ_JAKOGG010000023.1"/>
</dbReference>
<accession>A0ABT2FQH7</accession>
<protein>
    <recommendedName>
        <fullName evidence="4">DUF3299 domain-containing protein</fullName>
    </recommendedName>
</protein>
<evidence type="ECO:0008006" key="4">
    <source>
        <dbReference type="Google" id="ProtNLM"/>
    </source>
</evidence>